<feature type="domain" description="PNPLA" evidence="5">
    <location>
        <begin position="8"/>
        <end position="166"/>
    </location>
</feature>
<organism evidence="6 7">
    <name type="scientific">Hymenobacter edaphi</name>
    <dbReference type="NCBI Taxonomy" id="2211146"/>
    <lineage>
        <taxon>Bacteria</taxon>
        <taxon>Pseudomonadati</taxon>
        <taxon>Bacteroidota</taxon>
        <taxon>Cytophagia</taxon>
        <taxon>Cytophagales</taxon>
        <taxon>Hymenobacteraceae</taxon>
        <taxon>Hymenobacter</taxon>
    </lineage>
</organism>
<dbReference type="PANTHER" id="PTHR14226:SF78">
    <property type="entry name" value="SLR0060 PROTEIN"/>
    <property type="match status" value="1"/>
</dbReference>
<evidence type="ECO:0000256" key="3">
    <source>
        <dbReference type="ARBA" id="ARBA00023098"/>
    </source>
</evidence>
<name>A0A328BT55_9BACT</name>
<dbReference type="RefSeq" id="WP_111476977.1">
    <property type="nucleotide sequence ID" value="NZ_QHKM01000001.1"/>
</dbReference>
<proteinExistence type="predicted"/>
<feature type="active site" description="Nucleophile" evidence="4">
    <location>
        <position position="41"/>
    </location>
</feature>
<dbReference type="InterPro" id="IPR002641">
    <property type="entry name" value="PNPLA_dom"/>
</dbReference>
<keyword evidence="2 4" id="KW-0442">Lipid degradation</keyword>
<dbReference type="GO" id="GO:0016042">
    <property type="term" value="P:lipid catabolic process"/>
    <property type="evidence" value="ECO:0007669"/>
    <property type="project" value="UniProtKB-UniRule"/>
</dbReference>
<dbReference type="Pfam" id="PF01734">
    <property type="entry name" value="Patatin"/>
    <property type="match status" value="1"/>
</dbReference>
<dbReference type="PANTHER" id="PTHR14226">
    <property type="entry name" value="NEUROPATHY TARGET ESTERASE/SWISS CHEESE D.MELANOGASTER"/>
    <property type="match status" value="1"/>
</dbReference>
<reference evidence="7" key="1">
    <citation type="submission" date="2018-05" db="EMBL/GenBank/DDBJ databases">
        <authorList>
            <person name="Nie L."/>
        </authorList>
    </citation>
    <scope>NUCLEOTIDE SEQUENCE [LARGE SCALE GENOMIC DNA]</scope>
    <source>
        <strain evidence="7">NL</strain>
    </source>
</reference>
<evidence type="ECO:0000313" key="6">
    <source>
        <dbReference type="EMBL" id="RAK70243.1"/>
    </source>
</evidence>
<dbReference type="SUPFAM" id="SSF52151">
    <property type="entry name" value="FabD/lysophospholipase-like"/>
    <property type="match status" value="1"/>
</dbReference>
<comment type="caution">
    <text evidence="4">Lacks conserved residue(s) required for the propagation of feature annotation.</text>
</comment>
<dbReference type="AlphaFoldDB" id="A0A328BT55"/>
<dbReference type="OrthoDB" id="9770965at2"/>
<dbReference type="GO" id="GO:0016787">
    <property type="term" value="F:hydrolase activity"/>
    <property type="evidence" value="ECO:0007669"/>
    <property type="project" value="UniProtKB-UniRule"/>
</dbReference>
<dbReference type="EMBL" id="QHKM01000001">
    <property type="protein sequence ID" value="RAK70243.1"/>
    <property type="molecule type" value="Genomic_DNA"/>
</dbReference>
<keyword evidence="1 4" id="KW-0378">Hydrolase</keyword>
<accession>A0A328BT55</accession>
<dbReference type="InterPro" id="IPR050301">
    <property type="entry name" value="NTE"/>
</dbReference>
<evidence type="ECO:0000256" key="2">
    <source>
        <dbReference type="ARBA" id="ARBA00022963"/>
    </source>
</evidence>
<feature type="active site" description="Proton acceptor" evidence="4">
    <location>
        <position position="153"/>
    </location>
</feature>
<keyword evidence="7" id="KW-1185">Reference proteome</keyword>
<dbReference type="InterPro" id="IPR016035">
    <property type="entry name" value="Acyl_Trfase/lysoPLipase"/>
</dbReference>
<feature type="short sequence motif" description="DGA/G" evidence="4">
    <location>
        <begin position="153"/>
        <end position="155"/>
    </location>
</feature>
<protein>
    <recommendedName>
        <fullName evidence="5">PNPLA domain-containing protein</fullName>
    </recommendedName>
</protein>
<dbReference type="Gene3D" id="3.40.1090.10">
    <property type="entry name" value="Cytosolic phospholipase A2 catalytic domain"/>
    <property type="match status" value="2"/>
</dbReference>
<dbReference type="PROSITE" id="PS51635">
    <property type="entry name" value="PNPLA"/>
    <property type="match status" value="1"/>
</dbReference>
<evidence type="ECO:0000256" key="4">
    <source>
        <dbReference type="PROSITE-ProRule" id="PRU01161"/>
    </source>
</evidence>
<comment type="caution">
    <text evidence="6">The sequence shown here is derived from an EMBL/GenBank/DDBJ whole genome shotgun (WGS) entry which is preliminary data.</text>
</comment>
<dbReference type="Proteomes" id="UP000248553">
    <property type="component" value="Unassembled WGS sequence"/>
</dbReference>
<evidence type="ECO:0000313" key="7">
    <source>
        <dbReference type="Proteomes" id="UP000248553"/>
    </source>
</evidence>
<evidence type="ECO:0000259" key="5">
    <source>
        <dbReference type="PROSITE" id="PS51635"/>
    </source>
</evidence>
<sequence length="263" mass="27954">MATRKLGIALSGGAARGIAHLGMLEALRELQLPIGALSGVSSGGLAAVFFAAGIPPREVLRLLTDTRFLRLVRPAYRRGLVSLTLLEKLFVAHLPGNQTFADLSLPVTLSAADLVAGETAFFDEGPLIPPLLASCAVPVLCQPIDYRGRVLVDGGLLNNLPVEPLLDRPELAVVGAHTNVFNPEGRIESIRHVAERTFMLAIGTNVAPRLARCALVLQPPALRDYRVADLRHAPALFDIGYRYTLAHAAALEALLVAPAGDFG</sequence>
<gene>
    <name evidence="6" type="ORF">DLM85_05185</name>
</gene>
<keyword evidence="3 4" id="KW-0443">Lipid metabolism</keyword>
<feature type="short sequence motif" description="GXSXG" evidence="4">
    <location>
        <begin position="39"/>
        <end position="43"/>
    </location>
</feature>
<evidence type="ECO:0000256" key="1">
    <source>
        <dbReference type="ARBA" id="ARBA00022801"/>
    </source>
</evidence>